<feature type="domain" description="ABC transporter" evidence="8">
    <location>
        <begin position="7"/>
        <end position="259"/>
    </location>
</feature>
<evidence type="ECO:0000256" key="2">
    <source>
        <dbReference type="ARBA" id="ARBA00005417"/>
    </source>
</evidence>
<evidence type="ECO:0000313" key="10">
    <source>
        <dbReference type="Proteomes" id="UP000287910"/>
    </source>
</evidence>
<dbReference type="Proteomes" id="UP000287910">
    <property type="component" value="Unassembled WGS sequence"/>
</dbReference>
<dbReference type="PANTHER" id="PTHR43297">
    <property type="entry name" value="OLIGOPEPTIDE TRANSPORT ATP-BINDING PROTEIN APPD"/>
    <property type="match status" value="1"/>
</dbReference>
<comment type="subcellular location">
    <subcellularLocation>
        <location evidence="1">Cell membrane</location>
        <topology evidence="1">Peripheral membrane protein</topology>
    </subcellularLocation>
</comment>
<dbReference type="GO" id="GO:0005886">
    <property type="term" value="C:plasma membrane"/>
    <property type="evidence" value="ECO:0007669"/>
    <property type="project" value="UniProtKB-SubCell"/>
</dbReference>
<keyword evidence="5" id="KW-0547">Nucleotide-binding</keyword>
<keyword evidence="4" id="KW-1003">Cell membrane</keyword>
<dbReference type="InterPro" id="IPR027417">
    <property type="entry name" value="P-loop_NTPase"/>
</dbReference>
<evidence type="ECO:0000256" key="3">
    <source>
        <dbReference type="ARBA" id="ARBA00022448"/>
    </source>
</evidence>
<dbReference type="GO" id="GO:0016887">
    <property type="term" value="F:ATP hydrolysis activity"/>
    <property type="evidence" value="ECO:0007669"/>
    <property type="project" value="InterPro"/>
</dbReference>
<evidence type="ECO:0000259" key="8">
    <source>
        <dbReference type="PROSITE" id="PS50893"/>
    </source>
</evidence>
<dbReference type="InterPro" id="IPR003439">
    <property type="entry name" value="ABC_transporter-like_ATP-bd"/>
</dbReference>
<dbReference type="Gene3D" id="3.40.50.300">
    <property type="entry name" value="P-loop containing nucleotide triphosphate hydrolases"/>
    <property type="match status" value="1"/>
</dbReference>
<dbReference type="Pfam" id="PF00005">
    <property type="entry name" value="ABC_tran"/>
    <property type="match status" value="1"/>
</dbReference>
<sequence>MDQKTLLEVTDLETTFFTEDGNIPAVDRINFNIKEGEILGIVGESGCGKSVTSLSIMGLVPSPPGKITSGEIILDGTDLTKLSEKQMRKIRGRDVAMIFQEPMTSLNPLYTIGNQLIEAILIHNKGWKKKQAEARAVEMMRLVGLPRAEALMKDYPHQLSGGMRQRVMIAMALLCNPKLLIADEPTTALDVTIQAQILKLMKELNTKFRTAVLLITHDLGVVAETCERVIVMYSGQIVEEAPVTTIFKNPQHPYTKGLIQSVPDMRFKKENLYSIPGSVPKPGSIKVGCRFAPRCEFAQDRCVTENPPLYEVSDTAHHRARCFLQETGGIEHVERALESR</sequence>
<keyword evidence="10" id="KW-1185">Reference proteome</keyword>
<dbReference type="Pfam" id="PF08352">
    <property type="entry name" value="oligo_HPY"/>
    <property type="match status" value="1"/>
</dbReference>
<dbReference type="InterPro" id="IPR050388">
    <property type="entry name" value="ABC_Ni/Peptide_Import"/>
</dbReference>
<keyword evidence="3" id="KW-0813">Transport</keyword>
<evidence type="ECO:0000256" key="5">
    <source>
        <dbReference type="ARBA" id="ARBA00022741"/>
    </source>
</evidence>
<dbReference type="EMBL" id="RYYR01000015">
    <property type="protein sequence ID" value="RUL51577.1"/>
    <property type="molecule type" value="Genomic_DNA"/>
</dbReference>
<proteinExistence type="inferred from homology"/>
<comment type="caution">
    <text evidence="9">The sequence shown here is derived from an EMBL/GenBank/DDBJ whole genome shotgun (WGS) entry which is preliminary data.</text>
</comment>
<evidence type="ECO:0000256" key="6">
    <source>
        <dbReference type="ARBA" id="ARBA00022840"/>
    </source>
</evidence>
<evidence type="ECO:0000313" key="9">
    <source>
        <dbReference type="EMBL" id="RUL51577.1"/>
    </source>
</evidence>
<dbReference type="AlphaFoldDB" id="A0A3S0QPA5"/>
<dbReference type="SMART" id="SM00382">
    <property type="entry name" value="AAA"/>
    <property type="match status" value="1"/>
</dbReference>
<dbReference type="InterPro" id="IPR013563">
    <property type="entry name" value="Oligopep_ABC_C"/>
</dbReference>
<gene>
    <name evidence="9" type="ORF">EK386_11935</name>
</gene>
<organism evidence="9 10">
    <name type="scientific">Lysinibacillus antri</name>
    <dbReference type="NCBI Taxonomy" id="2498145"/>
    <lineage>
        <taxon>Bacteria</taxon>
        <taxon>Bacillati</taxon>
        <taxon>Bacillota</taxon>
        <taxon>Bacilli</taxon>
        <taxon>Bacillales</taxon>
        <taxon>Bacillaceae</taxon>
        <taxon>Lysinibacillus</taxon>
    </lineage>
</organism>
<dbReference type="PANTHER" id="PTHR43297:SF2">
    <property type="entry name" value="DIPEPTIDE TRANSPORT ATP-BINDING PROTEIN DPPD"/>
    <property type="match status" value="1"/>
</dbReference>
<dbReference type="GO" id="GO:0015833">
    <property type="term" value="P:peptide transport"/>
    <property type="evidence" value="ECO:0007669"/>
    <property type="project" value="InterPro"/>
</dbReference>
<evidence type="ECO:0000256" key="1">
    <source>
        <dbReference type="ARBA" id="ARBA00004202"/>
    </source>
</evidence>
<dbReference type="InterPro" id="IPR017871">
    <property type="entry name" value="ABC_transporter-like_CS"/>
</dbReference>
<protein>
    <submittedName>
        <fullName evidence="9">ABC transporter ATP-binding protein</fullName>
    </submittedName>
</protein>
<dbReference type="InterPro" id="IPR003593">
    <property type="entry name" value="AAA+_ATPase"/>
</dbReference>
<name>A0A3S0QPA5_9BACI</name>
<dbReference type="GO" id="GO:0005524">
    <property type="term" value="F:ATP binding"/>
    <property type="evidence" value="ECO:0007669"/>
    <property type="project" value="UniProtKB-KW"/>
</dbReference>
<comment type="similarity">
    <text evidence="2">Belongs to the ABC transporter superfamily.</text>
</comment>
<dbReference type="RefSeq" id="WP_126659400.1">
    <property type="nucleotide sequence ID" value="NZ_RYYR01000015.1"/>
</dbReference>
<dbReference type="FunFam" id="3.40.50.300:FF:000016">
    <property type="entry name" value="Oligopeptide ABC transporter ATP-binding component"/>
    <property type="match status" value="1"/>
</dbReference>
<reference evidence="9 10" key="1">
    <citation type="submission" date="2018-12" db="EMBL/GenBank/DDBJ databases">
        <title>Lysinibacillus antri sp. nov., isolated from a cave soil.</title>
        <authorList>
            <person name="Narsing Rao M.P."/>
            <person name="Zhang H."/>
            <person name="Dong Z.-Y."/>
            <person name="Niu X.-K."/>
            <person name="Zhang K."/>
            <person name="Fang B.-Z."/>
            <person name="Kang Y.-Q."/>
            <person name="Xiao M."/>
            <person name="Li W.-J."/>
        </authorList>
    </citation>
    <scope>NUCLEOTIDE SEQUENCE [LARGE SCALE GENOMIC DNA]</scope>
    <source>
        <strain evidence="9 10">SYSU K30002</strain>
    </source>
</reference>
<evidence type="ECO:0000256" key="4">
    <source>
        <dbReference type="ARBA" id="ARBA00022475"/>
    </source>
</evidence>
<dbReference type="CDD" id="cd03257">
    <property type="entry name" value="ABC_NikE_OppD_transporters"/>
    <property type="match status" value="1"/>
</dbReference>
<dbReference type="SUPFAM" id="SSF52540">
    <property type="entry name" value="P-loop containing nucleoside triphosphate hydrolases"/>
    <property type="match status" value="1"/>
</dbReference>
<dbReference type="PROSITE" id="PS00211">
    <property type="entry name" value="ABC_TRANSPORTER_1"/>
    <property type="match status" value="1"/>
</dbReference>
<dbReference type="NCBIfam" id="TIGR01727">
    <property type="entry name" value="oligo_HPY"/>
    <property type="match status" value="1"/>
</dbReference>
<keyword evidence="7" id="KW-0472">Membrane</keyword>
<dbReference type="PROSITE" id="PS50893">
    <property type="entry name" value="ABC_TRANSPORTER_2"/>
    <property type="match status" value="1"/>
</dbReference>
<keyword evidence="6 9" id="KW-0067">ATP-binding</keyword>
<accession>A0A3S0QPA5</accession>
<evidence type="ECO:0000256" key="7">
    <source>
        <dbReference type="ARBA" id="ARBA00023136"/>
    </source>
</evidence>